<evidence type="ECO:0000313" key="2">
    <source>
        <dbReference type="Proteomes" id="UP000286482"/>
    </source>
</evidence>
<dbReference type="AlphaFoldDB" id="A0A420EGU7"/>
<keyword evidence="1" id="KW-0808">Transferase</keyword>
<dbReference type="InterPro" id="IPR052896">
    <property type="entry name" value="GGT-like_enzyme"/>
</dbReference>
<comment type="caution">
    <text evidence="1">The sequence shown here is derived from an EMBL/GenBank/DDBJ whole genome shotgun (WGS) entry which is preliminary data.</text>
</comment>
<dbReference type="Gene3D" id="3.60.20.40">
    <property type="match status" value="1"/>
</dbReference>
<dbReference type="InterPro" id="IPR043137">
    <property type="entry name" value="GGT_ssub_C"/>
</dbReference>
<evidence type="ECO:0000313" key="1">
    <source>
        <dbReference type="EMBL" id="RKF19898.1"/>
    </source>
</evidence>
<dbReference type="PANTHER" id="PTHR43881:SF5">
    <property type="entry name" value="GAMMA-GLUTAMYLTRANSPEPTIDASE"/>
    <property type="match status" value="1"/>
</dbReference>
<dbReference type="RefSeq" id="WP_120353902.1">
    <property type="nucleotide sequence ID" value="NZ_RAQO01000004.1"/>
</dbReference>
<sequence>MAYQAAVTAPHFLAAQSGEKILKSGGNAIEACIAMASTLSVVYPHMTNPGGDGFWLIHKPGEMPVGLNAAGHAAANLDGVEFGDHLRGPKVALTTAGAVSGWNEALIRYPGQLTLSQLLSPAIDLARNGFPVSESLHNALIKLAVDYPSKDFSKVFFNGSKPYETGDIMKLPAIANTFRDLSERGFSDWSSGELAKKNADYLYKQGSPITIRDLEKTKAFWCEALELETIWGKFYNMGAPTQGGSSLNIIGILNQLVTTTTKPKSFWLTQQGEQLALHTLIEAVKIAFNWRNEQLSDSTDCDGDIKLRLNATQLNEQFTSISEQAQAWPNPGPTGDTVWMGAVDKNGLAVSYIQSIYWEFGSGLVNPETGVVWNNRCLGFNNNPEHPNSIKPGHQPMHTLNPPLAILDDNSRLIYGTMGGEGQPQTQAAIIWRYLLQEFSLSNAIAAPRWLLGKTWGKSQDNLKLEQSLYERLGTKLLEQGHDAVAAADFAEFFGHAGAIHIKDNDSTAATDPRSDGAAIVIK</sequence>
<dbReference type="OrthoDB" id="5297205at2"/>
<protein>
    <submittedName>
        <fullName evidence="1">Gamma-glutamyltransferase</fullName>
    </submittedName>
</protein>
<dbReference type="PRINTS" id="PR01210">
    <property type="entry name" value="GGTRANSPTASE"/>
</dbReference>
<accession>A0A420EGU7</accession>
<dbReference type="Proteomes" id="UP000286482">
    <property type="component" value="Unassembled WGS sequence"/>
</dbReference>
<dbReference type="Pfam" id="PF01019">
    <property type="entry name" value="G_glu_transpept"/>
    <property type="match status" value="1"/>
</dbReference>
<keyword evidence="2" id="KW-1185">Reference proteome</keyword>
<organism evidence="1 2">
    <name type="scientific">Alginatibacterium sediminis</name>
    <dbReference type="NCBI Taxonomy" id="2164068"/>
    <lineage>
        <taxon>Bacteria</taxon>
        <taxon>Pseudomonadati</taxon>
        <taxon>Pseudomonadota</taxon>
        <taxon>Gammaproteobacteria</taxon>
        <taxon>Alteromonadales</taxon>
        <taxon>Alteromonadaceae</taxon>
        <taxon>Alginatibacterium</taxon>
    </lineage>
</organism>
<dbReference type="InterPro" id="IPR043138">
    <property type="entry name" value="GGT_lsub"/>
</dbReference>
<dbReference type="EMBL" id="RAQO01000004">
    <property type="protein sequence ID" value="RKF19898.1"/>
    <property type="molecule type" value="Genomic_DNA"/>
</dbReference>
<dbReference type="InterPro" id="IPR029055">
    <property type="entry name" value="Ntn_hydrolases_N"/>
</dbReference>
<gene>
    <name evidence="1" type="ORF">DBZ36_05415</name>
</gene>
<dbReference type="Gene3D" id="1.10.246.130">
    <property type="match status" value="1"/>
</dbReference>
<reference evidence="1 2" key="1">
    <citation type="submission" date="2018-09" db="EMBL/GenBank/DDBJ databases">
        <authorList>
            <person name="Wang Z."/>
        </authorList>
    </citation>
    <scope>NUCLEOTIDE SEQUENCE [LARGE SCALE GENOMIC DNA]</scope>
    <source>
        <strain evidence="1 2">ALS 81</strain>
    </source>
</reference>
<dbReference type="GO" id="GO:0016740">
    <property type="term" value="F:transferase activity"/>
    <property type="evidence" value="ECO:0007669"/>
    <property type="project" value="UniProtKB-KW"/>
</dbReference>
<dbReference type="PANTHER" id="PTHR43881">
    <property type="entry name" value="GAMMA-GLUTAMYLTRANSPEPTIDASE (AFU_ORTHOLOGUE AFUA_4G13580)"/>
    <property type="match status" value="1"/>
</dbReference>
<dbReference type="SUPFAM" id="SSF56235">
    <property type="entry name" value="N-terminal nucleophile aminohydrolases (Ntn hydrolases)"/>
    <property type="match status" value="1"/>
</dbReference>
<proteinExistence type="predicted"/>
<name>A0A420EGU7_9ALTE</name>